<evidence type="ECO:0008006" key="4">
    <source>
        <dbReference type="Google" id="ProtNLM"/>
    </source>
</evidence>
<sequence length="478" mass="47481">MTKGPHRLVLDQYLDSAAEGAIKNAGQDWKNKADDLQTLADALKKAAGQAELRIGEQTLTGPALRAGMEKTSESMVHKSEQLRAAGEALHQVGVHIADTRDKRDAMADLGTKPAAYQPPAGTPGVEPTPEELKAQADASQARANERSAWQSQYDKQEAKALAMTKEMDAAFLGAIPPMKAIHGQQDPTEPPSDVPSGPKGPYLPGTQAPPVTGGGGTATGHPVYAIGGPVETHIQTPNHHHHHDTTTTNPDPNPNPNPDPNPNPNPSPNPNPNPTPVPHPHPHPTTHAPSTSVTGSAQDGIAYQPTADSAGSVAGSAGLAGGAGGSGASAAAFGAAGGAGGMTAGGVRPGAIPTAPAGSAPARPIGATGRAGSTGALSRPTTASAGSASARTSGAGSAGGRGASTGSTAGRGSSGGRGAGSSGSRSGGRGSSGARGTGSSAGSRNGRRSKDEQSAERDSLVYDQDWLGDDDVAPGVLD</sequence>
<accession>A0ABV6E736</accession>
<proteinExistence type="predicted"/>
<feature type="region of interest" description="Disordered" evidence="1">
    <location>
        <begin position="180"/>
        <end position="478"/>
    </location>
</feature>
<evidence type="ECO:0000313" key="2">
    <source>
        <dbReference type="EMBL" id="MFC0224549.1"/>
    </source>
</evidence>
<feature type="compositionally biased region" description="Polar residues" evidence="1">
    <location>
        <begin position="137"/>
        <end position="152"/>
    </location>
</feature>
<keyword evidence="3" id="KW-1185">Reference proteome</keyword>
<feature type="compositionally biased region" description="Pro residues" evidence="1">
    <location>
        <begin position="251"/>
        <end position="279"/>
    </location>
</feature>
<feature type="region of interest" description="Disordered" evidence="1">
    <location>
        <begin position="111"/>
        <end position="152"/>
    </location>
</feature>
<dbReference type="RefSeq" id="WP_378520314.1">
    <property type="nucleotide sequence ID" value="NZ_JBHLXH010000002.1"/>
</dbReference>
<feature type="compositionally biased region" description="Low complexity" evidence="1">
    <location>
        <begin position="378"/>
        <end position="395"/>
    </location>
</feature>
<feature type="compositionally biased region" description="Low complexity" evidence="1">
    <location>
        <begin position="307"/>
        <end position="317"/>
    </location>
</feature>
<feature type="compositionally biased region" description="Basic and acidic residues" evidence="1">
    <location>
        <begin position="448"/>
        <end position="460"/>
    </location>
</feature>
<dbReference type="Proteomes" id="UP001589698">
    <property type="component" value="Unassembled WGS sequence"/>
</dbReference>
<reference evidence="2 3" key="1">
    <citation type="submission" date="2024-09" db="EMBL/GenBank/DDBJ databases">
        <authorList>
            <person name="Sun Q."/>
            <person name="Mori K."/>
        </authorList>
    </citation>
    <scope>NUCLEOTIDE SEQUENCE [LARGE SCALE GENOMIC DNA]</scope>
    <source>
        <strain evidence="2 3">CCM 8654</strain>
    </source>
</reference>
<evidence type="ECO:0000313" key="3">
    <source>
        <dbReference type="Proteomes" id="UP001589698"/>
    </source>
</evidence>
<gene>
    <name evidence="2" type="ORF">ACFFJG_18825</name>
</gene>
<protein>
    <recommendedName>
        <fullName evidence="4">PPE domain-containing protein</fullName>
    </recommendedName>
</protein>
<feature type="compositionally biased region" description="Gly residues" evidence="1">
    <location>
        <begin position="412"/>
        <end position="436"/>
    </location>
</feature>
<comment type="caution">
    <text evidence="2">The sequence shown here is derived from an EMBL/GenBank/DDBJ whole genome shotgun (WGS) entry which is preliminary data.</text>
</comment>
<organism evidence="2 3">
    <name type="scientific">Nocardioides zeicaulis</name>
    <dbReference type="NCBI Taxonomy" id="1776857"/>
    <lineage>
        <taxon>Bacteria</taxon>
        <taxon>Bacillati</taxon>
        <taxon>Actinomycetota</taxon>
        <taxon>Actinomycetes</taxon>
        <taxon>Propionibacteriales</taxon>
        <taxon>Nocardioidaceae</taxon>
        <taxon>Nocardioides</taxon>
    </lineage>
</organism>
<feature type="compositionally biased region" description="Gly residues" evidence="1">
    <location>
        <begin position="318"/>
        <end position="327"/>
    </location>
</feature>
<dbReference type="EMBL" id="JBHLXH010000002">
    <property type="protein sequence ID" value="MFC0224549.1"/>
    <property type="molecule type" value="Genomic_DNA"/>
</dbReference>
<name>A0ABV6E736_9ACTN</name>
<feature type="compositionally biased region" description="Gly residues" evidence="1">
    <location>
        <begin position="335"/>
        <end position="348"/>
    </location>
</feature>
<evidence type="ECO:0000256" key="1">
    <source>
        <dbReference type="SAM" id="MobiDB-lite"/>
    </source>
</evidence>